<keyword evidence="2" id="KW-1185">Reference proteome</keyword>
<name>A0A845R1X2_9CLOT</name>
<evidence type="ECO:0000313" key="2">
    <source>
        <dbReference type="Proteomes" id="UP000467132"/>
    </source>
</evidence>
<proteinExistence type="predicted"/>
<organism evidence="1 2">
    <name type="scientific">Senegalia massiliensis</name>
    <dbReference type="NCBI Taxonomy" id="1720316"/>
    <lineage>
        <taxon>Bacteria</taxon>
        <taxon>Bacillati</taxon>
        <taxon>Bacillota</taxon>
        <taxon>Clostridia</taxon>
        <taxon>Eubacteriales</taxon>
        <taxon>Clostridiaceae</taxon>
        <taxon>Senegalia</taxon>
    </lineage>
</organism>
<evidence type="ECO:0008006" key="3">
    <source>
        <dbReference type="Google" id="ProtNLM"/>
    </source>
</evidence>
<gene>
    <name evidence="1" type="ORF">D3Z33_12715</name>
</gene>
<accession>A0A845R1X2</accession>
<comment type="caution">
    <text evidence="1">The sequence shown here is derived from an EMBL/GenBank/DDBJ whole genome shotgun (WGS) entry which is preliminary data.</text>
</comment>
<protein>
    <recommendedName>
        <fullName evidence="3">Aminoglycoside phosphotransferase domain-containing protein</fullName>
    </recommendedName>
</protein>
<evidence type="ECO:0000313" key="1">
    <source>
        <dbReference type="EMBL" id="NBI07716.1"/>
    </source>
</evidence>
<dbReference type="EMBL" id="QXXA01000014">
    <property type="protein sequence ID" value="NBI07716.1"/>
    <property type="molecule type" value="Genomic_DNA"/>
</dbReference>
<dbReference type="OrthoDB" id="3806873at2"/>
<dbReference type="InterPro" id="IPR011009">
    <property type="entry name" value="Kinase-like_dom_sf"/>
</dbReference>
<dbReference type="Gene3D" id="3.30.200.20">
    <property type="entry name" value="Phosphorylase Kinase, domain 1"/>
    <property type="match status" value="1"/>
</dbReference>
<reference evidence="1 2" key="1">
    <citation type="submission" date="2018-08" db="EMBL/GenBank/DDBJ databases">
        <title>Murine metabolic-syndrome-specific gut microbial biobank.</title>
        <authorList>
            <person name="Liu C."/>
        </authorList>
    </citation>
    <scope>NUCLEOTIDE SEQUENCE [LARGE SCALE GENOMIC DNA]</scope>
    <source>
        <strain evidence="1 2">583</strain>
    </source>
</reference>
<dbReference type="Proteomes" id="UP000467132">
    <property type="component" value="Unassembled WGS sequence"/>
</dbReference>
<sequence length="121" mass="14141">MIIKSDIYTDITINKLDDLKKLKPLLMKKSILLMMWECKILFNDKVLKIQTLSDESENEYHVMEWLQGKLPVPKILGFERDKKKTYILMTKVAGEMSCAEKYLKKPEQLTTLLAEGLQMLC</sequence>
<dbReference type="SUPFAM" id="SSF56112">
    <property type="entry name" value="Protein kinase-like (PK-like)"/>
    <property type="match status" value="1"/>
</dbReference>
<dbReference type="AlphaFoldDB" id="A0A845R1X2"/>
<dbReference type="RefSeq" id="WP_160198185.1">
    <property type="nucleotide sequence ID" value="NZ_QXXA01000014.1"/>
</dbReference>